<dbReference type="PANTHER" id="PTHR13076:SF9">
    <property type="entry name" value="COILED-COIL AND C2 DOMAIN-CONTAINING PROTEIN 1-LIKE"/>
    <property type="match status" value="1"/>
</dbReference>
<evidence type="ECO:0000259" key="5">
    <source>
        <dbReference type="PROSITE" id="PS50030"/>
    </source>
</evidence>
<feature type="domain" description="UBA" evidence="5">
    <location>
        <begin position="169"/>
        <end position="208"/>
    </location>
</feature>
<organism evidence="6 7">
    <name type="scientific">Umbelopsis vinacea</name>
    <dbReference type="NCBI Taxonomy" id="44442"/>
    <lineage>
        <taxon>Eukaryota</taxon>
        <taxon>Fungi</taxon>
        <taxon>Fungi incertae sedis</taxon>
        <taxon>Mucoromycota</taxon>
        <taxon>Mucoromycotina</taxon>
        <taxon>Umbelopsidomycetes</taxon>
        <taxon>Umbelopsidales</taxon>
        <taxon>Umbelopsidaceae</taxon>
        <taxon>Umbelopsis</taxon>
    </lineage>
</organism>
<dbReference type="PANTHER" id="PTHR13076">
    <property type="entry name" value="COILED-COIL AND C2 DOMAIN-CONTAINING PROTEIN 1-LIKE"/>
    <property type="match status" value="1"/>
</dbReference>
<dbReference type="Proteomes" id="UP000612746">
    <property type="component" value="Unassembled WGS sequence"/>
</dbReference>
<dbReference type="Gene3D" id="2.60.40.150">
    <property type="entry name" value="C2 domain"/>
    <property type="match status" value="1"/>
</dbReference>
<comment type="similarity">
    <text evidence="1">Belongs to the CC2D1 family.</text>
</comment>
<evidence type="ECO:0000313" key="7">
    <source>
        <dbReference type="Proteomes" id="UP000612746"/>
    </source>
</evidence>
<feature type="region of interest" description="Disordered" evidence="3">
    <location>
        <begin position="370"/>
        <end position="501"/>
    </location>
</feature>
<dbReference type="PROSITE" id="PS50030">
    <property type="entry name" value="UBA"/>
    <property type="match status" value="1"/>
</dbReference>
<keyword evidence="7" id="KW-1185">Reference proteome</keyword>
<evidence type="ECO:0000256" key="2">
    <source>
        <dbReference type="SAM" id="Coils"/>
    </source>
</evidence>
<dbReference type="InterPro" id="IPR000008">
    <property type="entry name" value="C2_dom"/>
</dbReference>
<dbReference type="SMART" id="SM00165">
    <property type="entry name" value="UBA"/>
    <property type="match status" value="1"/>
</dbReference>
<evidence type="ECO:0000259" key="4">
    <source>
        <dbReference type="PROSITE" id="PS50004"/>
    </source>
</evidence>
<dbReference type="InterPro" id="IPR039725">
    <property type="entry name" value="CC2D1A/B"/>
</dbReference>
<accession>A0A8H7Q9N1</accession>
<dbReference type="SMART" id="SM00685">
    <property type="entry name" value="DM14"/>
    <property type="match status" value="2"/>
</dbReference>
<feature type="compositionally biased region" description="Polar residues" evidence="3">
    <location>
        <begin position="426"/>
        <end position="436"/>
    </location>
</feature>
<name>A0A8H7Q9N1_9FUNG</name>
<evidence type="ECO:0000256" key="1">
    <source>
        <dbReference type="ARBA" id="ARBA00010672"/>
    </source>
</evidence>
<feature type="region of interest" description="Disordered" evidence="3">
    <location>
        <begin position="1"/>
        <end position="168"/>
    </location>
</feature>
<feature type="compositionally biased region" description="Polar residues" evidence="3">
    <location>
        <begin position="472"/>
        <end position="482"/>
    </location>
</feature>
<dbReference type="InterPro" id="IPR006608">
    <property type="entry name" value="CC2D1A/B_DM14"/>
</dbReference>
<feature type="compositionally biased region" description="Polar residues" evidence="3">
    <location>
        <begin position="452"/>
        <end position="461"/>
    </location>
</feature>
<gene>
    <name evidence="6" type="ORF">INT44_001119</name>
</gene>
<feature type="region of interest" description="Disordered" evidence="3">
    <location>
        <begin position="205"/>
        <end position="242"/>
    </location>
</feature>
<dbReference type="PROSITE" id="PS50004">
    <property type="entry name" value="C2"/>
    <property type="match status" value="1"/>
</dbReference>
<feature type="compositionally biased region" description="Pro residues" evidence="3">
    <location>
        <begin position="404"/>
        <end position="416"/>
    </location>
</feature>
<dbReference type="EMBL" id="JAEPRA010000002">
    <property type="protein sequence ID" value="KAG2188366.1"/>
    <property type="molecule type" value="Genomic_DNA"/>
</dbReference>
<comment type="caution">
    <text evidence="6">The sequence shown here is derived from an EMBL/GenBank/DDBJ whole genome shotgun (WGS) entry which is preliminary data.</text>
</comment>
<evidence type="ECO:0008006" key="8">
    <source>
        <dbReference type="Google" id="ProtNLM"/>
    </source>
</evidence>
<dbReference type="AlphaFoldDB" id="A0A8H7Q9N1"/>
<dbReference type="InterPro" id="IPR009060">
    <property type="entry name" value="UBA-like_sf"/>
</dbReference>
<dbReference type="OrthoDB" id="19996at2759"/>
<feature type="compositionally biased region" description="Acidic residues" evidence="3">
    <location>
        <begin position="93"/>
        <end position="105"/>
    </location>
</feature>
<feature type="domain" description="C2" evidence="4">
    <location>
        <begin position="660"/>
        <end position="800"/>
    </location>
</feature>
<reference evidence="6" key="1">
    <citation type="submission" date="2020-12" db="EMBL/GenBank/DDBJ databases">
        <title>Metabolic potential, ecology and presence of endohyphal bacteria is reflected in genomic diversity of Mucoromycotina.</title>
        <authorList>
            <person name="Muszewska A."/>
            <person name="Okrasinska A."/>
            <person name="Steczkiewicz K."/>
            <person name="Drgas O."/>
            <person name="Orlowska M."/>
            <person name="Perlinska-Lenart U."/>
            <person name="Aleksandrzak-Piekarczyk T."/>
            <person name="Szatraj K."/>
            <person name="Zielenkiewicz U."/>
            <person name="Pilsyk S."/>
            <person name="Malc E."/>
            <person name="Mieczkowski P."/>
            <person name="Kruszewska J.S."/>
            <person name="Biernat P."/>
            <person name="Pawlowska J."/>
        </authorList>
    </citation>
    <scope>NUCLEOTIDE SEQUENCE</scope>
    <source>
        <strain evidence="6">WA0000051536</strain>
    </source>
</reference>
<dbReference type="SUPFAM" id="SSF46934">
    <property type="entry name" value="UBA-like"/>
    <property type="match status" value="1"/>
</dbReference>
<feature type="coiled-coil region" evidence="2">
    <location>
        <begin position="1019"/>
        <end position="1046"/>
    </location>
</feature>
<proteinExistence type="inferred from homology"/>
<keyword evidence="2" id="KW-0175">Coiled coil</keyword>
<dbReference type="InterPro" id="IPR015940">
    <property type="entry name" value="UBA"/>
</dbReference>
<dbReference type="InterPro" id="IPR035892">
    <property type="entry name" value="C2_domain_sf"/>
</dbReference>
<evidence type="ECO:0000256" key="3">
    <source>
        <dbReference type="SAM" id="MobiDB-lite"/>
    </source>
</evidence>
<protein>
    <recommendedName>
        <fullName evidence="8">UBA domain-containing protein</fullName>
    </recommendedName>
</protein>
<sequence>MFSWKKTPKEPQSGGRSGKSNSIDDMDFSDLLNDPVHLEGEDGADELDPDLLRQLQELSTSSAPRKPKTKPKPKPSQGVDQMDIDSYARLAQDEEIEVDFDESDMNDPNLLSELSMLGDSGPEIATETTASEDLKAVKPLPLTEEEPQQPIAFKKVPMNDSHKTARSLPPNDEALQLMAMGFSQRQSIDALQRFDNDLERATNYLLDSPPGGDEDIVPDSFGQQDQVAEEEMHQEQSIQKNQDLLDTSTVDNSKMGFEHNDNTSMQPLEPTAWNASREGSMSHEASIQKTIPAPTQMTYDTAQYEPERPAQTEPVETEEIGSEEDFMIKYEETDLSLLSQYATEYQKAAISAKRAGDKTSAIDLLRKSKAFTAKKEELKELQSDDLPLEDDTVQTTSAPSRNPGLPPQPDRTPPEPLSSQDRELQNPKSQSAGTSTPPLPAKDRMYEPPKSSPAQPDTGESGSRPGAPSPIAQVSPSSTPPLSQISVSQTPPPTSPATDSSEVQKMLETLIVRQKEYKQAAIHYKDIGNLVVAKEMIRVSKEVLQTAVAVKNKQLTAPKSISNKIPPPPNMDLGSGKPRQVQEVELTASTGNLPDFAQLEKTLNYQVDVCHNLELQNRGKAGGGVKLGDAFKGLAKAFAADSVSLKSAENTNAPLPRFHYQNVTYAYRETNPDIGSNEMVISVKKATKLQSLETAAQDIEAYVQWDLGGWPPENVPQAHLGKGQTPSAPKGANPDFNFKTSIPITRHNRVFMRYLQRKKATFEVYHKRYSYGFFARPLLLGKVTLEMNQLLTNATVGGVLEIMDQNKKKTGAMLHVEISLSEALTDSEAPTKQDKWLIIDEYNSNIYPLLASAQLIPQSMSNYQPTPIASPQVSTPSQPLTPTAPVTEDVVAKSTTPQPAPSKIEQTVANPPKAAVTEEESEFEQAEAEFNDADSIVSNMVLETEIGLINSAIAACHGTVPEHLMDQKQALEIKMNMLVIQVQTGGLTIEQYLNNVRSRIEQDKKCALIFKRAGRLDLAKQALRRRKIAQDEVDEAEAAMAQQGEEDNDS</sequence>
<dbReference type="Pfam" id="PF00627">
    <property type="entry name" value="UBA"/>
    <property type="match status" value="1"/>
</dbReference>
<dbReference type="GO" id="GO:0001227">
    <property type="term" value="F:DNA-binding transcription repressor activity, RNA polymerase II-specific"/>
    <property type="evidence" value="ECO:0007669"/>
    <property type="project" value="InterPro"/>
</dbReference>
<dbReference type="SUPFAM" id="SSF49562">
    <property type="entry name" value="C2 domain (Calcium/lipid-binding domain, CaLB)"/>
    <property type="match status" value="1"/>
</dbReference>
<evidence type="ECO:0000313" key="6">
    <source>
        <dbReference type="EMBL" id="KAG2188366.1"/>
    </source>
</evidence>
<dbReference type="Gene3D" id="1.10.8.10">
    <property type="entry name" value="DNA helicase RuvA subunit, C-terminal domain"/>
    <property type="match status" value="1"/>
</dbReference>
<feature type="compositionally biased region" description="Basic and acidic residues" evidence="3">
    <location>
        <begin position="373"/>
        <end position="382"/>
    </location>
</feature>